<reference evidence="1 2" key="1">
    <citation type="journal article" date="2015" name="Genome Biol. Evol.">
        <title>Comparative Genomics of a Bacterivorous Green Alga Reveals Evolutionary Causalities and Consequences of Phago-Mixotrophic Mode of Nutrition.</title>
        <authorList>
            <person name="Burns J.A."/>
            <person name="Paasch A."/>
            <person name="Narechania A."/>
            <person name="Kim E."/>
        </authorList>
    </citation>
    <scope>NUCLEOTIDE SEQUENCE [LARGE SCALE GENOMIC DNA]</scope>
    <source>
        <strain evidence="1 2">PLY_AMNH</strain>
    </source>
</reference>
<dbReference type="EMBL" id="LGRX02020814">
    <property type="protein sequence ID" value="KAK3257243.1"/>
    <property type="molecule type" value="Genomic_DNA"/>
</dbReference>
<accession>A0AAE0FCN9</accession>
<evidence type="ECO:0000313" key="1">
    <source>
        <dbReference type="EMBL" id="KAK3257243.1"/>
    </source>
</evidence>
<dbReference type="Proteomes" id="UP001190700">
    <property type="component" value="Unassembled WGS sequence"/>
</dbReference>
<sequence length="102" mass="11372">MALDKGLDCEWDELLWSLVLSYNAAKQQSTGVVPFTPLFAQEATMPPDLRARPVLNFEEQEEKTLAEDLLQRALIVKKLMVHAGCSLEVAQHCDTVAVRTST</sequence>
<comment type="caution">
    <text evidence="1">The sequence shown here is derived from an EMBL/GenBank/DDBJ whole genome shotgun (WGS) entry which is preliminary data.</text>
</comment>
<proteinExistence type="predicted"/>
<name>A0AAE0FCN9_9CHLO</name>
<evidence type="ECO:0000313" key="2">
    <source>
        <dbReference type="Proteomes" id="UP001190700"/>
    </source>
</evidence>
<gene>
    <name evidence="1" type="ORF">CYMTET_33662</name>
</gene>
<keyword evidence="2" id="KW-1185">Reference proteome</keyword>
<dbReference type="AlphaFoldDB" id="A0AAE0FCN9"/>
<protein>
    <submittedName>
        <fullName evidence="1">Uncharacterized protein</fullName>
    </submittedName>
</protein>
<organism evidence="1 2">
    <name type="scientific">Cymbomonas tetramitiformis</name>
    <dbReference type="NCBI Taxonomy" id="36881"/>
    <lineage>
        <taxon>Eukaryota</taxon>
        <taxon>Viridiplantae</taxon>
        <taxon>Chlorophyta</taxon>
        <taxon>Pyramimonadophyceae</taxon>
        <taxon>Pyramimonadales</taxon>
        <taxon>Pyramimonadaceae</taxon>
        <taxon>Cymbomonas</taxon>
    </lineage>
</organism>